<dbReference type="OrthoDB" id="3353107at2759"/>
<organism evidence="2 3">
    <name type="scientific">Rickenella mellea</name>
    <dbReference type="NCBI Taxonomy" id="50990"/>
    <lineage>
        <taxon>Eukaryota</taxon>
        <taxon>Fungi</taxon>
        <taxon>Dikarya</taxon>
        <taxon>Basidiomycota</taxon>
        <taxon>Agaricomycotina</taxon>
        <taxon>Agaricomycetes</taxon>
        <taxon>Hymenochaetales</taxon>
        <taxon>Rickenellaceae</taxon>
        <taxon>Rickenella</taxon>
    </lineage>
</organism>
<dbReference type="AlphaFoldDB" id="A0A4Y7PHJ4"/>
<evidence type="ECO:0000313" key="3">
    <source>
        <dbReference type="Proteomes" id="UP000294933"/>
    </source>
</evidence>
<evidence type="ECO:0000313" key="2">
    <source>
        <dbReference type="EMBL" id="TDL14461.1"/>
    </source>
</evidence>
<dbReference type="InterPro" id="IPR058913">
    <property type="entry name" value="Integrase_dom_put"/>
</dbReference>
<keyword evidence="3" id="KW-1185">Reference proteome</keyword>
<proteinExistence type="predicted"/>
<dbReference type="Pfam" id="PF24764">
    <property type="entry name" value="rva_4"/>
    <property type="match status" value="1"/>
</dbReference>
<dbReference type="PANTHER" id="PTHR46791">
    <property type="entry name" value="EXPRESSED PROTEIN"/>
    <property type="match status" value="1"/>
</dbReference>
<dbReference type="EMBL" id="ML170336">
    <property type="protein sequence ID" value="TDL14461.1"/>
    <property type="molecule type" value="Genomic_DNA"/>
</dbReference>
<dbReference type="STRING" id="50990.A0A4Y7PHJ4"/>
<accession>A0A4Y7PHJ4</accession>
<feature type="domain" description="Integrase core" evidence="1">
    <location>
        <begin position="1"/>
        <end position="107"/>
    </location>
</feature>
<sequence length="229" mass="26782">MEEHRGLSRGSYIWGRSVHNTRIERLWYDVTHGYGQKWKNFFLDLEHNHGLDPSRTSHIWLLHHLFLNAVNEDAQEWAEAWNSHKMGIRGERQRSPRDMFVFGMVQDGVRGLETVVQPAEEDVGDINTYGVDWETHDDNPLMNHHFQHNPQEWENDNPFASSGTPANMANVPCEPPNCPFSAEELRYLDQELSRRVNLASRNMEIRRIVWQEALSICQYISNVNMQATE</sequence>
<protein>
    <recommendedName>
        <fullName evidence="1">Integrase core domain-containing protein</fullName>
    </recommendedName>
</protein>
<dbReference type="PANTHER" id="PTHR46791:SF5">
    <property type="entry name" value="CLR5 DOMAIN-CONTAINING PROTEIN-RELATED"/>
    <property type="match status" value="1"/>
</dbReference>
<dbReference type="VEuPathDB" id="FungiDB:BD410DRAFT_734057"/>
<dbReference type="Proteomes" id="UP000294933">
    <property type="component" value="Unassembled WGS sequence"/>
</dbReference>
<name>A0A4Y7PHJ4_9AGAM</name>
<reference evidence="2 3" key="1">
    <citation type="submission" date="2018-06" db="EMBL/GenBank/DDBJ databases">
        <title>A transcriptomic atlas of mushroom development highlights an independent origin of complex multicellularity.</title>
        <authorList>
            <consortium name="DOE Joint Genome Institute"/>
            <person name="Krizsan K."/>
            <person name="Almasi E."/>
            <person name="Merenyi Z."/>
            <person name="Sahu N."/>
            <person name="Viragh M."/>
            <person name="Koszo T."/>
            <person name="Mondo S."/>
            <person name="Kiss B."/>
            <person name="Balint B."/>
            <person name="Kues U."/>
            <person name="Barry K."/>
            <person name="Hegedus J.C."/>
            <person name="Henrissat B."/>
            <person name="Johnson J."/>
            <person name="Lipzen A."/>
            <person name="Ohm R."/>
            <person name="Nagy I."/>
            <person name="Pangilinan J."/>
            <person name="Yan J."/>
            <person name="Xiong Y."/>
            <person name="Grigoriev I.V."/>
            <person name="Hibbett D.S."/>
            <person name="Nagy L.G."/>
        </authorList>
    </citation>
    <scope>NUCLEOTIDE SEQUENCE [LARGE SCALE GENOMIC DNA]</scope>
    <source>
        <strain evidence="2 3">SZMC22713</strain>
    </source>
</reference>
<evidence type="ECO:0000259" key="1">
    <source>
        <dbReference type="Pfam" id="PF24764"/>
    </source>
</evidence>
<gene>
    <name evidence="2" type="ORF">BD410DRAFT_734057</name>
</gene>